<feature type="domain" description="HAT C-terminal dimerisation" evidence="2">
    <location>
        <begin position="1467"/>
        <end position="1538"/>
    </location>
</feature>
<dbReference type="Pfam" id="PF14291">
    <property type="entry name" value="DUF4371"/>
    <property type="match status" value="1"/>
</dbReference>
<feature type="compositionally biased region" description="Basic and acidic residues" evidence="1">
    <location>
        <begin position="386"/>
        <end position="402"/>
    </location>
</feature>
<dbReference type="InterPro" id="IPR025398">
    <property type="entry name" value="DUF4371"/>
</dbReference>
<feature type="compositionally biased region" description="Low complexity" evidence="1">
    <location>
        <begin position="767"/>
        <end position="778"/>
    </location>
</feature>
<evidence type="ECO:0000313" key="4">
    <source>
        <dbReference type="EMBL" id="CAG9832630.1"/>
    </source>
</evidence>
<evidence type="ECO:0000256" key="1">
    <source>
        <dbReference type="SAM" id="MobiDB-lite"/>
    </source>
</evidence>
<dbReference type="EMBL" id="OU898279">
    <property type="protein sequence ID" value="CAG9832630.1"/>
    <property type="molecule type" value="Genomic_DNA"/>
</dbReference>
<feature type="compositionally biased region" description="Polar residues" evidence="1">
    <location>
        <begin position="736"/>
        <end position="748"/>
    </location>
</feature>
<feature type="compositionally biased region" description="Acidic residues" evidence="1">
    <location>
        <begin position="375"/>
        <end position="385"/>
    </location>
</feature>
<feature type="region of interest" description="Disordered" evidence="1">
    <location>
        <begin position="367"/>
        <end position="432"/>
    </location>
</feature>
<feature type="region of interest" description="Disordered" evidence="1">
    <location>
        <begin position="464"/>
        <end position="485"/>
    </location>
</feature>
<gene>
    <name evidence="4" type="ORF">DIABBA_LOCUS6090</name>
</gene>
<accession>A0A9N9XBD0</accession>
<name>A0A9N9XBD0_DIABA</name>
<dbReference type="InterPro" id="IPR008906">
    <property type="entry name" value="HATC_C_dom"/>
</dbReference>
<organism evidence="4 5">
    <name type="scientific">Diabrotica balteata</name>
    <name type="common">Banded cucumber beetle</name>
    <dbReference type="NCBI Taxonomy" id="107213"/>
    <lineage>
        <taxon>Eukaryota</taxon>
        <taxon>Metazoa</taxon>
        <taxon>Ecdysozoa</taxon>
        <taxon>Arthropoda</taxon>
        <taxon>Hexapoda</taxon>
        <taxon>Insecta</taxon>
        <taxon>Pterygota</taxon>
        <taxon>Neoptera</taxon>
        <taxon>Endopterygota</taxon>
        <taxon>Coleoptera</taxon>
        <taxon>Polyphaga</taxon>
        <taxon>Cucujiformia</taxon>
        <taxon>Chrysomeloidea</taxon>
        <taxon>Chrysomelidae</taxon>
        <taxon>Galerucinae</taxon>
        <taxon>Diabroticina</taxon>
        <taxon>Diabroticites</taxon>
        <taxon>Diabrotica</taxon>
    </lineage>
</organism>
<dbReference type="InterPro" id="IPR012337">
    <property type="entry name" value="RNaseH-like_sf"/>
</dbReference>
<evidence type="ECO:0008006" key="6">
    <source>
        <dbReference type="Google" id="ProtNLM"/>
    </source>
</evidence>
<dbReference type="SUPFAM" id="SSF53098">
    <property type="entry name" value="Ribonuclease H-like"/>
    <property type="match status" value="1"/>
</dbReference>
<sequence length="1562" mass="179202">MEDKNVVLKENNNLLRQKVSYLEQKTAKKTEYESVNKQDQIMDHSVDKKFTRSLPPHTQNRSFTEVVAQMSKSLSSSSEQKTSDNINVNLKNKQTTEVNEQIKKHKITEENSDSDSDGIQKVIHKRHWYITKKNIGTAVSDDDSTSGFAGEKKKVWLYLYRVKRTTKQEEICKFLIKKEENAIRVYYGNCIDDIEELLTNNSDCKILCTTEHWKTKEELSEYGINNFVLTASHCRNNVNEHGGTAIYLSKDIIGQERKDIQELSVDRNAVHITADQEISLEDDRKNMINANNSEIRPNQMCVAVESQVDDQMAAEKDIGINDSSINSNNCETGFSQTYGAAATKETTRIIEMASCSKFSNPEEQFEYSTLPVEDNYADETDDDDSVKDKNWEPNEGSERTSEGEQEDNLSNINLEEIPLQGQAAPPKKKRCRWMKADPSNWSRNIERKKMFDCLPYKTKKERPAKVPQKVKCDTSRPGANVEPSKKRKHSRECYLMKNEVKYRVCQKFFQKTLNISNGPINRAFEGSENGNFTAADKRGKKTPHNKCKDDDMAFVKQHIESFPVMESHYCRKNTQRRYLDSKLSITKMYFLYKEYCNENNRIPVSHSMYRNIFCKSYNLSFFVPKKDQCSTCHTFSEAKRTGTLNDQLQVDYNNHIKRKDEANLAKVQDKVRSNEDPTFMSVTVDLQSVLQIPSGEESLLYYCRKLKFKMEYRHKSGAVKRKEKHEREEKAKKGQQKLSVFLTQPKNVSNEEKETNIENEPLILPGTSNSQTPSNSSNVGRELSSLSSDEFLTPLHLEERDEQDEAVSASTNILSQPEVFDVGNLSLLQLSTKQVEVAVTKGPQAHPNTFPADSTRRQFPLSLLKFKLPNNEVVPRDWLVWSEVKQALFCFPCRLFCTQTEVVRSKFASVSGFPKEHKWKKLYEKIPEHQNSLSHKGCYLKWKDLELNLNKGGTIFGSIEKQLQNEITTWKQILHRLLHVTLFLSERGLSFRGETQKVGHPNNGNFLGVLELLGHYDPILSKHLDQVKQSQESNKRMQVHYLSWRTQNEFIASCADYVRKVIVDELKRSKYYSIMIDATPDSSHVEQTSFVFRYIIFKEDVKEYEIHERFLEFSDCNEKTGEDIANLIKEVLKKYDISLDNCRGQGFDNGSNMSGKYKGVQAHILKSNPLAVYSPCGCHSLNLCGVCAAESCTEAQTFFGVVQNLYNLFSCSPKRWELLKEIVGSSLHSLSDTRWSARVECVKPIAAHIGKIIEAVSSLLNLNVTVETRATINGVLEYLNTFKCILMASIWVKVLVPINYRSQLLQTMDATLDVESSNIESLIDDLSAIRNNWDKILSECKHVANAYGIEPELSTSRARKRKTLHDETATEDVMFNLSPEERFKIEVFYTIIDVLVANLKTRFTALREIEMKFSFLWKYNEMDENTISESCVRFAEEYHSDVSRDLVDEMIYLKTVSKSNISDTSLKPAKLLNKLVSLNVTNLFPNVCIALRIFCCLPVSVAQAERSFSVLSRIKNCLRSTMGQQRLSDLGLLSIESKLAKTLDFEHVIQNFADMKARKVML</sequence>
<feature type="domain" description="DUF4371" evidence="3">
    <location>
        <begin position="920"/>
        <end position="1159"/>
    </location>
</feature>
<dbReference type="PANTHER" id="PTHR45749:SF33">
    <property type="entry name" value="ZINC FINGER MYM-TYPE PROTEIN 1"/>
    <property type="match status" value="1"/>
</dbReference>
<keyword evidence="5" id="KW-1185">Reference proteome</keyword>
<proteinExistence type="predicted"/>
<protein>
    <recommendedName>
        <fullName evidence="6">Zinc finger MYM-type protein 1</fullName>
    </recommendedName>
</protein>
<evidence type="ECO:0000259" key="2">
    <source>
        <dbReference type="Pfam" id="PF05699"/>
    </source>
</evidence>
<evidence type="ECO:0000259" key="3">
    <source>
        <dbReference type="Pfam" id="PF14291"/>
    </source>
</evidence>
<dbReference type="GO" id="GO:0046983">
    <property type="term" value="F:protein dimerization activity"/>
    <property type="evidence" value="ECO:0007669"/>
    <property type="project" value="InterPro"/>
</dbReference>
<dbReference type="Pfam" id="PF05699">
    <property type="entry name" value="Dimer_Tnp_hAT"/>
    <property type="match status" value="1"/>
</dbReference>
<dbReference type="Proteomes" id="UP001153709">
    <property type="component" value="Chromosome 4"/>
</dbReference>
<feature type="region of interest" description="Disordered" evidence="1">
    <location>
        <begin position="716"/>
        <end position="785"/>
    </location>
</feature>
<dbReference type="PANTHER" id="PTHR45749">
    <property type="match status" value="1"/>
</dbReference>
<dbReference type="OrthoDB" id="6778969at2759"/>
<evidence type="ECO:0000313" key="5">
    <source>
        <dbReference type="Proteomes" id="UP001153709"/>
    </source>
</evidence>
<reference evidence="4" key="1">
    <citation type="submission" date="2022-01" db="EMBL/GenBank/DDBJ databases">
        <authorList>
            <person name="King R."/>
        </authorList>
    </citation>
    <scope>NUCLEOTIDE SEQUENCE</scope>
</reference>